<proteinExistence type="predicted"/>
<gene>
    <name evidence="1" type="ORF">AVDCRST_MAG68-5133</name>
</gene>
<sequence length="288" mass="31613">MIHNDEKDSAMAAPIQLNSMTAPIQVETSVETIDPATAARMLDANVNNRPLRKRVVDSYAEDMRAGRWIFNGEAIKIADDGTLLDGQHRLAAVVQSGVTVRIAVVRGLPRSAQESMDAGARRTAGDALSLRGEKHSHTVAAVARLILTQGDSVNRQVSNAEQVELINSDPALRWVVGSVVTGELAQLKYVAPTALIGYAYWRLHHVDSYACAEFFQRLATLSNLHAKSPILALHKKLIGHNTGSGYKGRREGLSMIFSAWNAWRKGEDRDFIRVHTNSKGHIVIPEPR</sequence>
<protein>
    <recommendedName>
        <fullName evidence="2">ParB/Sulfiredoxin domain-containing protein</fullName>
    </recommendedName>
</protein>
<dbReference type="EMBL" id="CADCTW010000217">
    <property type="protein sequence ID" value="CAA9365156.1"/>
    <property type="molecule type" value="Genomic_DNA"/>
</dbReference>
<accession>A0A6J4MPI3</accession>
<organism evidence="1">
    <name type="scientific">uncultured Gemmatimonadota bacterium</name>
    <dbReference type="NCBI Taxonomy" id="203437"/>
    <lineage>
        <taxon>Bacteria</taxon>
        <taxon>Pseudomonadati</taxon>
        <taxon>Gemmatimonadota</taxon>
        <taxon>environmental samples</taxon>
    </lineage>
</organism>
<evidence type="ECO:0008006" key="2">
    <source>
        <dbReference type="Google" id="ProtNLM"/>
    </source>
</evidence>
<reference evidence="1" key="1">
    <citation type="submission" date="2020-02" db="EMBL/GenBank/DDBJ databases">
        <authorList>
            <person name="Meier V. D."/>
        </authorList>
    </citation>
    <scope>NUCLEOTIDE SEQUENCE</scope>
    <source>
        <strain evidence="1">AVDCRST_MAG68</strain>
    </source>
</reference>
<dbReference type="AlphaFoldDB" id="A0A6J4MPI3"/>
<name>A0A6J4MPI3_9BACT</name>
<evidence type="ECO:0000313" key="1">
    <source>
        <dbReference type="EMBL" id="CAA9365156.1"/>
    </source>
</evidence>